<dbReference type="EMBL" id="BAABFN010000022">
    <property type="protein sequence ID" value="GAA4320247.1"/>
    <property type="molecule type" value="Genomic_DNA"/>
</dbReference>
<protein>
    <submittedName>
        <fullName evidence="2">Uncharacterized protein</fullName>
    </submittedName>
</protein>
<comment type="caution">
    <text evidence="2">The sequence shown here is derived from an EMBL/GenBank/DDBJ whole genome shotgun (WGS) entry which is preliminary data.</text>
</comment>
<feature type="signal peptide" evidence="1">
    <location>
        <begin position="1"/>
        <end position="31"/>
    </location>
</feature>
<sequence>MFRIVRITVKDQQRLVLCAGLIALTVFPAAAQQAGGPLALPQPPGRQMTLPQPARAPMTLPQPATLQEVLRRPAAPSSADAVAAFVPLPLSAALPPGAPGHGNRLPSGFYYDRCYGFFCKMEWQTEKRLHVPLSVRLGTLSYVDRLEGKDR</sequence>
<feature type="chain" id="PRO_5046728070" evidence="1">
    <location>
        <begin position="32"/>
        <end position="151"/>
    </location>
</feature>
<evidence type="ECO:0000313" key="3">
    <source>
        <dbReference type="Proteomes" id="UP001501207"/>
    </source>
</evidence>
<dbReference type="RefSeq" id="WP_344981685.1">
    <property type="nucleotide sequence ID" value="NZ_BAABFN010000022.1"/>
</dbReference>
<organism evidence="2 3">
    <name type="scientific">Compostibacter hankyongensis</name>
    <dbReference type="NCBI Taxonomy" id="1007089"/>
    <lineage>
        <taxon>Bacteria</taxon>
        <taxon>Pseudomonadati</taxon>
        <taxon>Bacteroidota</taxon>
        <taxon>Chitinophagia</taxon>
        <taxon>Chitinophagales</taxon>
        <taxon>Chitinophagaceae</taxon>
        <taxon>Compostibacter</taxon>
    </lineage>
</organism>
<keyword evidence="3" id="KW-1185">Reference proteome</keyword>
<keyword evidence="1" id="KW-0732">Signal</keyword>
<proteinExistence type="predicted"/>
<dbReference type="Proteomes" id="UP001501207">
    <property type="component" value="Unassembled WGS sequence"/>
</dbReference>
<evidence type="ECO:0000256" key="1">
    <source>
        <dbReference type="SAM" id="SignalP"/>
    </source>
</evidence>
<evidence type="ECO:0000313" key="2">
    <source>
        <dbReference type="EMBL" id="GAA4320247.1"/>
    </source>
</evidence>
<name>A0ABP8GA18_9BACT</name>
<gene>
    <name evidence="2" type="ORF">GCM10023143_34280</name>
</gene>
<reference evidence="3" key="1">
    <citation type="journal article" date="2019" name="Int. J. Syst. Evol. Microbiol.">
        <title>The Global Catalogue of Microorganisms (GCM) 10K type strain sequencing project: providing services to taxonomists for standard genome sequencing and annotation.</title>
        <authorList>
            <consortium name="The Broad Institute Genomics Platform"/>
            <consortium name="The Broad Institute Genome Sequencing Center for Infectious Disease"/>
            <person name="Wu L."/>
            <person name="Ma J."/>
        </authorList>
    </citation>
    <scope>NUCLEOTIDE SEQUENCE [LARGE SCALE GENOMIC DNA]</scope>
    <source>
        <strain evidence="3">JCM 17664</strain>
    </source>
</reference>
<accession>A0ABP8GA18</accession>